<organism evidence="1 2">
    <name type="scientific">Lupinus luteus</name>
    <name type="common">European yellow lupine</name>
    <dbReference type="NCBI Taxonomy" id="3873"/>
    <lineage>
        <taxon>Eukaryota</taxon>
        <taxon>Viridiplantae</taxon>
        <taxon>Streptophyta</taxon>
        <taxon>Embryophyta</taxon>
        <taxon>Tracheophyta</taxon>
        <taxon>Spermatophyta</taxon>
        <taxon>Magnoliopsida</taxon>
        <taxon>eudicotyledons</taxon>
        <taxon>Gunneridae</taxon>
        <taxon>Pentapetalae</taxon>
        <taxon>rosids</taxon>
        <taxon>fabids</taxon>
        <taxon>Fabales</taxon>
        <taxon>Fabaceae</taxon>
        <taxon>Papilionoideae</taxon>
        <taxon>50 kb inversion clade</taxon>
        <taxon>genistoids sensu lato</taxon>
        <taxon>core genistoids</taxon>
        <taxon>Genisteae</taxon>
        <taxon>Lupinus</taxon>
    </lineage>
</organism>
<protein>
    <submittedName>
        <fullName evidence="1">Uncharacterized protein</fullName>
    </submittedName>
</protein>
<dbReference type="Proteomes" id="UP001497480">
    <property type="component" value="Unassembled WGS sequence"/>
</dbReference>
<keyword evidence="2" id="KW-1185">Reference proteome</keyword>
<dbReference type="EMBL" id="CAXHTB010000010">
    <property type="protein sequence ID" value="CAL0313755.1"/>
    <property type="molecule type" value="Genomic_DNA"/>
</dbReference>
<proteinExistence type="predicted"/>
<reference evidence="1 2" key="1">
    <citation type="submission" date="2024-03" db="EMBL/GenBank/DDBJ databases">
        <authorList>
            <person name="Martinez-Hernandez J."/>
        </authorList>
    </citation>
    <scope>NUCLEOTIDE SEQUENCE [LARGE SCALE GENOMIC DNA]</scope>
</reference>
<evidence type="ECO:0000313" key="2">
    <source>
        <dbReference type="Proteomes" id="UP001497480"/>
    </source>
</evidence>
<gene>
    <name evidence="1" type="ORF">LLUT_LOCUS14815</name>
</gene>
<dbReference type="AlphaFoldDB" id="A0AAV1WWG5"/>
<sequence>MAMALRKRIPHCDILNSPASSSAMAPPSLMRIIWISIGEPQQLEISLRSLTLYSPYPSSRNLHVFCQSDDFLVVKSDLEFSTNERRPTSVITTGCLPHGQYLLWLFSDLMNL</sequence>
<name>A0AAV1WWG5_LUPLU</name>
<evidence type="ECO:0000313" key="1">
    <source>
        <dbReference type="EMBL" id="CAL0313755.1"/>
    </source>
</evidence>
<comment type="caution">
    <text evidence="1">The sequence shown here is derived from an EMBL/GenBank/DDBJ whole genome shotgun (WGS) entry which is preliminary data.</text>
</comment>
<accession>A0AAV1WWG5</accession>